<reference evidence="1" key="1">
    <citation type="submission" date="2023-05" db="EMBL/GenBank/DDBJ databases">
        <authorList>
            <consortium name="ELIXIR-Norway"/>
        </authorList>
    </citation>
    <scope>NUCLEOTIDE SEQUENCE</scope>
</reference>
<reference evidence="1" key="2">
    <citation type="submission" date="2025-03" db="EMBL/GenBank/DDBJ databases">
        <authorList>
            <consortium name="ELIXIR-Norway"/>
            <consortium name="Elixir Norway"/>
        </authorList>
    </citation>
    <scope>NUCLEOTIDE SEQUENCE</scope>
</reference>
<dbReference type="EMBL" id="OX596093">
    <property type="protein sequence ID" value="CAN0571630.1"/>
    <property type="molecule type" value="Genomic_DNA"/>
</dbReference>
<name>A0AC60A8T1_RANTA</name>
<organism evidence="1 2">
    <name type="scientific">Rangifer tarandus platyrhynchus</name>
    <name type="common">Svalbard reindeer</name>
    <dbReference type="NCBI Taxonomy" id="3082113"/>
    <lineage>
        <taxon>Eukaryota</taxon>
        <taxon>Metazoa</taxon>
        <taxon>Chordata</taxon>
        <taxon>Craniata</taxon>
        <taxon>Vertebrata</taxon>
        <taxon>Euteleostomi</taxon>
        <taxon>Mammalia</taxon>
        <taxon>Eutheria</taxon>
        <taxon>Laurasiatheria</taxon>
        <taxon>Artiodactyla</taxon>
        <taxon>Ruminantia</taxon>
        <taxon>Pecora</taxon>
        <taxon>Cervidae</taxon>
        <taxon>Odocoileinae</taxon>
        <taxon>Rangifer</taxon>
    </lineage>
</organism>
<evidence type="ECO:0000313" key="2">
    <source>
        <dbReference type="Proteomes" id="UP001162501"/>
    </source>
</evidence>
<evidence type="ECO:0000313" key="1">
    <source>
        <dbReference type="EMBL" id="CAN0571630.1"/>
    </source>
</evidence>
<proteinExistence type="predicted"/>
<gene>
    <name evidence="1" type="ORF">MRATA1EN22A_LOCUS28339</name>
</gene>
<sequence length="289" mass="31002">MPDVVRRESGAGQGQLPETLLYLEVRDISWIAHLETDHLDETVPPHVSGAKEIRVVTTVATDIITVNVTRTESPHGWSPGRQRPWGQSPICAGDRASRLTASSRDPVLEGFEGHGVQLTHLTAEAIEAPEASHVPLGMRGGREGQDCRESSYLHISGVIFLPFHRIDSHHGLAQAMSEDVAVLVYLACRPEPFFHPSLPRSVSRKLTPPSSSPFCAVGWFLTYTSQWEAPVGDWRGKGGPGGLGCFLPVPPGSGTSDLTVSRSSVTIATPGATAPSSTGFHPFLLPVQA</sequence>
<accession>A0AC60A8T1</accession>
<dbReference type="Proteomes" id="UP001162501">
    <property type="component" value="Chromosome 9"/>
</dbReference>
<protein>
    <submittedName>
        <fullName evidence="1">Uncharacterized protein</fullName>
    </submittedName>
</protein>